<gene>
    <name evidence="8" type="ORF">ACFQPS_18890</name>
</gene>
<feature type="transmembrane region" description="Helical" evidence="7">
    <location>
        <begin position="124"/>
        <end position="147"/>
    </location>
</feature>
<dbReference type="PANTHER" id="PTHR30065:SF8">
    <property type="entry name" value="FLAGELLAR BIOSYNTHETIC PROTEIN FLIR"/>
    <property type="match status" value="1"/>
</dbReference>
<keyword evidence="8" id="KW-0966">Cell projection</keyword>
<evidence type="ECO:0000256" key="7">
    <source>
        <dbReference type="SAM" id="Phobius"/>
    </source>
</evidence>
<evidence type="ECO:0000256" key="6">
    <source>
        <dbReference type="ARBA" id="ARBA00023136"/>
    </source>
</evidence>
<reference evidence="9" key="1">
    <citation type="journal article" date="2019" name="Int. J. Syst. Evol. Microbiol.">
        <title>The Global Catalogue of Microorganisms (GCM) 10K type strain sequencing project: providing services to taxonomists for standard genome sequencing and annotation.</title>
        <authorList>
            <consortium name="The Broad Institute Genomics Platform"/>
            <consortium name="The Broad Institute Genome Sequencing Center for Infectious Disease"/>
            <person name="Wu L."/>
            <person name="Ma J."/>
        </authorList>
    </citation>
    <scope>NUCLEOTIDE SEQUENCE [LARGE SCALE GENOMIC DNA]</scope>
    <source>
        <strain evidence="9">CGMCC 1.16275</strain>
    </source>
</reference>
<comment type="subcellular location">
    <subcellularLocation>
        <location evidence="1">Cell membrane</location>
        <topology evidence="1">Multi-pass membrane protein</topology>
    </subcellularLocation>
</comment>
<organism evidence="8 9">
    <name type="scientific">Rhodocista pekingensis</name>
    <dbReference type="NCBI Taxonomy" id="201185"/>
    <lineage>
        <taxon>Bacteria</taxon>
        <taxon>Pseudomonadati</taxon>
        <taxon>Pseudomonadota</taxon>
        <taxon>Alphaproteobacteria</taxon>
        <taxon>Rhodospirillales</taxon>
        <taxon>Azospirillaceae</taxon>
        <taxon>Rhodocista</taxon>
    </lineage>
</organism>
<dbReference type="EMBL" id="JBHTCM010000028">
    <property type="protein sequence ID" value="MFC7335241.1"/>
    <property type="molecule type" value="Genomic_DNA"/>
</dbReference>
<dbReference type="PRINTS" id="PR00953">
    <property type="entry name" value="TYPE3IMRPROT"/>
</dbReference>
<evidence type="ECO:0000256" key="3">
    <source>
        <dbReference type="ARBA" id="ARBA00022475"/>
    </source>
</evidence>
<dbReference type="Proteomes" id="UP001596456">
    <property type="component" value="Unassembled WGS sequence"/>
</dbReference>
<feature type="transmembrane region" description="Helical" evidence="7">
    <location>
        <begin position="211"/>
        <end position="241"/>
    </location>
</feature>
<evidence type="ECO:0000256" key="4">
    <source>
        <dbReference type="ARBA" id="ARBA00022692"/>
    </source>
</evidence>
<comment type="caution">
    <text evidence="8">The sequence shown here is derived from an EMBL/GenBank/DDBJ whole genome shotgun (WGS) entry which is preliminary data.</text>
</comment>
<feature type="transmembrane region" description="Helical" evidence="7">
    <location>
        <begin position="12"/>
        <end position="31"/>
    </location>
</feature>
<feature type="transmembrane region" description="Helical" evidence="7">
    <location>
        <begin position="43"/>
        <end position="62"/>
    </location>
</feature>
<evidence type="ECO:0000256" key="1">
    <source>
        <dbReference type="ARBA" id="ARBA00004651"/>
    </source>
</evidence>
<proteinExistence type="inferred from homology"/>
<evidence type="ECO:0000313" key="9">
    <source>
        <dbReference type="Proteomes" id="UP001596456"/>
    </source>
</evidence>
<keyword evidence="4 7" id="KW-0812">Transmembrane</keyword>
<keyword evidence="8" id="KW-0282">Flagellum</keyword>
<name>A0ABW2L251_9PROT</name>
<comment type="similarity">
    <text evidence="2">Belongs to the FliR/MopE/SpaR family.</text>
</comment>
<keyword evidence="6 7" id="KW-0472">Membrane</keyword>
<evidence type="ECO:0000256" key="2">
    <source>
        <dbReference type="ARBA" id="ARBA00009772"/>
    </source>
</evidence>
<evidence type="ECO:0000256" key="5">
    <source>
        <dbReference type="ARBA" id="ARBA00022989"/>
    </source>
</evidence>
<keyword evidence="5 7" id="KW-1133">Transmembrane helix</keyword>
<accession>A0ABW2L251</accession>
<feature type="transmembrane region" description="Helical" evidence="7">
    <location>
        <begin position="82"/>
        <end position="103"/>
    </location>
</feature>
<keyword evidence="3" id="KW-1003">Cell membrane</keyword>
<dbReference type="PANTHER" id="PTHR30065">
    <property type="entry name" value="FLAGELLAR BIOSYNTHETIC PROTEIN FLIR"/>
    <property type="match status" value="1"/>
</dbReference>
<dbReference type="RefSeq" id="WP_377360775.1">
    <property type="nucleotide sequence ID" value="NZ_JBHTCM010000028.1"/>
</dbReference>
<dbReference type="Pfam" id="PF01311">
    <property type="entry name" value="Bac_export_1"/>
    <property type="match status" value="1"/>
</dbReference>
<keyword evidence="8" id="KW-0969">Cilium</keyword>
<dbReference type="InterPro" id="IPR002010">
    <property type="entry name" value="T3SS_IM_R"/>
</dbReference>
<evidence type="ECO:0000313" key="8">
    <source>
        <dbReference type="EMBL" id="MFC7335241.1"/>
    </source>
</evidence>
<keyword evidence="9" id="KW-1185">Reference proteome</keyword>
<feature type="transmembrane region" description="Helical" evidence="7">
    <location>
        <begin position="182"/>
        <end position="204"/>
    </location>
</feature>
<protein>
    <submittedName>
        <fullName evidence="8">Flagellar biosynthetic protein FliR</fullName>
    </submittedName>
</protein>
<sequence length="251" mass="25654">MTLQATLNGEIYGVLLVLVRVGAALSMLPGFGEMAVPMRTRMAAALALALALAAAVPGLPAAAPAGPAELLHHIVGEAMAGAVIGIGARILFAALQIAGQIIAQAASLSNIFALPGTGFEGGSVLGAYLMVAGLVLVFVTDLHHAMIRALLDSYQLMPAATIPDPRSLSKVTAETVNLSFRLAVQFSAPFLLLGLAYNVGLGLVNRAMPHFAVFFVGLPVSILGGFVVLALVAAAILGGFLDAFGAWLGRF</sequence>